<keyword evidence="3" id="KW-1185">Reference proteome</keyword>
<sequence length="517" mass="57638">MIGQFNITGKQVKLTQRLIAILSVILACVVGGGLLVLPAPEARAQFDNGAKQPEIKTETFLNPTIPANPSRGVTPPEKAFGQFAWQTFVALNWPANCDGSPLKILIGQDPTAPRVWEFYNSPDQIFLPNGQDPSPVIPVVPPACKTPDTQTQRLDLQLSEVEGEIENTKESVFKTNILLPGGKPLIDQTGNYVLNEIRMNPMEVKQIVDWKWYSADNLQNFNNNVNFPNDAKANPFALVCSDKSQGGIYEKTFPCRDNQDVGAIEIKSAWRVLPNPIPPEIESKYYTTNRTFLVEPAQKSADGKEKEVTVPVALIGFHIIQKTSKQGWTWATFEHLDNAPDTGTKPDPKTDYILYNPNCKGQCEENKSYAKSPYLWRDEFPHAATKDGEGFKAQTPSQITRLIPITGTAESLNSEWQGELRKINPDSIWQNYQLIGTQWLGVPYNPYNNSLRDVQPNPPRELANVTLEPYFQTEPIGSSCIACHTQAYLPKPNENTYADFSFLLNNAQSLSNSANVK</sequence>
<feature type="transmembrane region" description="Helical" evidence="1">
    <location>
        <begin position="18"/>
        <end position="37"/>
    </location>
</feature>
<dbReference type="RefSeq" id="WP_254010533.1">
    <property type="nucleotide sequence ID" value="NZ_JAMZMM010000025.1"/>
</dbReference>
<comment type="caution">
    <text evidence="2">The sequence shown here is derived from an EMBL/GenBank/DDBJ whole genome shotgun (WGS) entry which is preliminary data.</text>
</comment>
<organism evidence="2 3">
    <name type="scientific">Limnofasciculus baicalensis BBK-W-15</name>
    <dbReference type="NCBI Taxonomy" id="2699891"/>
    <lineage>
        <taxon>Bacteria</taxon>
        <taxon>Bacillati</taxon>
        <taxon>Cyanobacteriota</taxon>
        <taxon>Cyanophyceae</taxon>
        <taxon>Coleofasciculales</taxon>
        <taxon>Coleofasciculaceae</taxon>
        <taxon>Limnofasciculus</taxon>
        <taxon>Limnofasciculus baicalensis</taxon>
    </lineage>
</organism>
<dbReference type="EMBL" id="JAMZMM010000025">
    <property type="protein sequence ID" value="MCP2727724.1"/>
    <property type="molecule type" value="Genomic_DNA"/>
</dbReference>
<evidence type="ECO:0000313" key="3">
    <source>
        <dbReference type="Proteomes" id="UP001204953"/>
    </source>
</evidence>
<evidence type="ECO:0000313" key="2">
    <source>
        <dbReference type="EMBL" id="MCP2727724.1"/>
    </source>
</evidence>
<proteinExistence type="predicted"/>
<evidence type="ECO:0008006" key="4">
    <source>
        <dbReference type="Google" id="ProtNLM"/>
    </source>
</evidence>
<evidence type="ECO:0000256" key="1">
    <source>
        <dbReference type="SAM" id="Phobius"/>
    </source>
</evidence>
<keyword evidence="1" id="KW-0472">Membrane</keyword>
<protein>
    <recommendedName>
        <fullName evidence="4">Cytochrome c family protein</fullName>
    </recommendedName>
</protein>
<keyword evidence="1" id="KW-0812">Transmembrane</keyword>
<keyword evidence="1" id="KW-1133">Transmembrane helix</keyword>
<accession>A0AAE3KL53</accession>
<gene>
    <name evidence="2" type="ORF">NJ959_04430</name>
</gene>
<reference evidence="2" key="1">
    <citation type="submission" date="2022-06" db="EMBL/GenBank/DDBJ databases">
        <title>New cyanobacteria of genus Symplocastrum in benthos of Lake Baikal.</title>
        <authorList>
            <person name="Sorokovikova E."/>
            <person name="Tikhonova I."/>
            <person name="Krasnopeev A."/>
            <person name="Evseev P."/>
            <person name="Gladkikh A."/>
            <person name="Belykh O."/>
        </authorList>
    </citation>
    <scope>NUCLEOTIDE SEQUENCE</scope>
    <source>
        <strain evidence="2">BBK-W-15</strain>
    </source>
</reference>
<dbReference type="Proteomes" id="UP001204953">
    <property type="component" value="Unassembled WGS sequence"/>
</dbReference>
<name>A0AAE3KL53_9CYAN</name>
<dbReference type="AlphaFoldDB" id="A0AAE3KL53"/>